<name>A0A0C3PEN5_PHLG1</name>
<dbReference type="EMBL" id="KN840594">
    <property type="protein sequence ID" value="KIP03923.1"/>
    <property type="molecule type" value="Genomic_DNA"/>
</dbReference>
<evidence type="ECO:0000313" key="2">
    <source>
        <dbReference type="EMBL" id="KIP03923.1"/>
    </source>
</evidence>
<sequence length="127" mass="14162">MSCFPFLGDKDEKIELALDSTRNLLDLGKDALSLSPIPGLSVAAGCLSFLIDRIQKTRGNMKTREELATQIEELATTIKVAHDKSVAAVRGFQSAHRQELEDKIKGSPRLKDRVDELIGRRRSRRCV</sequence>
<reference evidence="2 3" key="1">
    <citation type="journal article" date="2014" name="PLoS Genet.">
        <title>Analysis of the Phlebiopsis gigantea genome, transcriptome and secretome provides insight into its pioneer colonization strategies of wood.</title>
        <authorList>
            <person name="Hori C."/>
            <person name="Ishida T."/>
            <person name="Igarashi K."/>
            <person name="Samejima M."/>
            <person name="Suzuki H."/>
            <person name="Master E."/>
            <person name="Ferreira P."/>
            <person name="Ruiz-Duenas F.J."/>
            <person name="Held B."/>
            <person name="Canessa P."/>
            <person name="Larrondo L.F."/>
            <person name="Schmoll M."/>
            <person name="Druzhinina I.S."/>
            <person name="Kubicek C.P."/>
            <person name="Gaskell J.A."/>
            <person name="Kersten P."/>
            <person name="St John F."/>
            <person name="Glasner J."/>
            <person name="Sabat G."/>
            <person name="Splinter BonDurant S."/>
            <person name="Syed K."/>
            <person name="Yadav J."/>
            <person name="Mgbeahuruike A.C."/>
            <person name="Kovalchuk A."/>
            <person name="Asiegbu F.O."/>
            <person name="Lackner G."/>
            <person name="Hoffmeister D."/>
            <person name="Rencoret J."/>
            <person name="Gutierrez A."/>
            <person name="Sun H."/>
            <person name="Lindquist E."/>
            <person name="Barry K."/>
            <person name="Riley R."/>
            <person name="Grigoriev I.V."/>
            <person name="Henrissat B."/>
            <person name="Kues U."/>
            <person name="Berka R.M."/>
            <person name="Martinez A.T."/>
            <person name="Covert S.F."/>
            <person name="Blanchette R.A."/>
            <person name="Cullen D."/>
        </authorList>
    </citation>
    <scope>NUCLEOTIDE SEQUENCE [LARGE SCALE GENOMIC DNA]</scope>
    <source>
        <strain evidence="2 3">11061_1 CR5-6</strain>
    </source>
</reference>
<organism evidence="2 3">
    <name type="scientific">Phlebiopsis gigantea (strain 11061_1 CR5-6)</name>
    <name type="common">White-rot fungus</name>
    <name type="synonym">Peniophora gigantea</name>
    <dbReference type="NCBI Taxonomy" id="745531"/>
    <lineage>
        <taxon>Eukaryota</taxon>
        <taxon>Fungi</taxon>
        <taxon>Dikarya</taxon>
        <taxon>Basidiomycota</taxon>
        <taxon>Agaricomycotina</taxon>
        <taxon>Agaricomycetes</taxon>
        <taxon>Polyporales</taxon>
        <taxon>Phanerochaetaceae</taxon>
        <taxon>Phlebiopsis</taxon>
    </lineage>
</organism>
<gene>
    <name evidence="2" type="ORF">PHLGIDRAFT_217159</name>
</gene>
<evidence type="ECO:0000256" key="1">
    <source>
        <dbReference type="SAM" id="Phobius"/>
    </source>
</evidence>
<keyword evidence="1" id="KW-0472">Membrane</keyword>
<keyword evidence="1" id="KW-1133">Transmembrane helix</keyword>
<dbReference type="AlphaFoldDB" id="A0A0C3PEN5"/>
<feature type="transmembrane region" description="Helical" evidence="1">
    <location>
        <begin position="31"/>
        <end position="51"/>
    </location>
</feature>
<dbReference type="Proteomes" id="UP000053257">
    <property type="component" value="Unassembled WGS sequence"/>
</dbReference>
<keyword evidence="1" id="KW-0812">Transmembrane</keyword>
<protein>
    <submittedName>
        <fullName evidence="2">Uncharacterized protein</fullName>
    </submittedName>
</protein>
<proteinExistence type="predicted"/>
<keyword evidence="3" id="KW-1185">Reference proteome</keyword>
<accession>A0A0C3PEN5</accession>
<evidence type="ECO:0000313" key="3">
    <source>
        <dbReference type="Proteomes" id="UP000053257"/>
    </source>
</evidence>
<dbReference type="HOGENOM" id="CLU_1971321_0_0_1"/>